<feature type="domain" description="Methyl-accepting transducer" evidence="6">
    <location>
        <begin position="254"/>
        <end position="483"/>
    </location>
</feature>
<evidence type="ECO:0000256" key="2">
    <source>
        <dbReference type="ARBA" id="ARBA00029447"/>
    </source>
</evidence>
<dbReference type="RefSeq" id="WP_142455115.1">
    <property type="nucleotide sequence ID" value="NZ_FXTP01000011.1"/>
</dbReference>
<feature type="region of interest" description="Disordered" evidence="4">
    <location>
        <begin position="395"/>
        <end position="416"/>
    </location>
</feature>
<keyword evidence="5" id="KW-0812">Transmembrane</keyword>
<evidence type="ECO:0000256" key="1">
    <source>
        <dbReference type="ARBA" id="ARBA00022500"/>
    </source>
</evidence>
<organism evidence="8 9">
    <name type="scientific">Gracilimonas mengyeensis</name>
    <dbReference type="NCBI Taxonomy" id="1302730"/>
    <lineage>
        <taxon>Bacteria</taxon>
        <taxon>Pseudomonadati</taxon>
        <taxon>Balneolota</taxon>
        <taxon>Balneolia</taxon>
        <taxon>Balneolales</taxon>
        <taxon>Balneolaceae</taxon>
        <taxon>Gracilimonas</taxon>
    </lineage>
</organism>
<dbReference type="PROSITE" id="PS50111">
    <property type="entry name" value="CHEMOTAXIS_TRANSDUC_2"/>
    <property type="match status" value="1"/>
</dbReference>
<reference evidence="8 9" key="1">
    <citation type="submission" date="2017-05" db="EMBL/GenBank/DDBJ databases">
        <authorList>
            <person name="Varghese N."/>
            <person name="Submissions S."/>
        </authorList>
    </citation>
    <scope>NUCLEOTIDE SEQUENCE [LARGE SCALE GENOMIC DNA]</scope>
    <source>
        <strain evidence="8 9">DSM 21985</strain>
    </source>
</reference>
<dbReference type="PROSITE" id="PS50192">
    <property type="entry name" value="T_SNARE"/>
    <property type="match status" value="1"/>
</dbReference>
<feature type="compositionally biased region" description="Low complexity" evidence="4">
    <location>
        <begin position="261"/>
        <end position="281"/>
    </location>
</feature>
<gene>
    <name evidence="8" type="ORF">SAMN06265219_111121</name>
</gene>
<dbReference type="GO" id="GO:0016020">
    <property type="term" value="C:membrane"/>
    <property type="evidence" value="ECO:0007669"/>
    <property type="project" value="InterPro"/>
</dbReference>
<dbReference type="OrthoDB" id="1522845at2"/>
<dbReference type="InterPro" id="IPR000727">
    <property type="entry name" value="T_SNARE_dom"/>
</dbReference>
<sequence length="563" mass="60585">MSIKDQILSKISAGSASVGNDKQTIGQRILTLTVIASAITLLVGVIAIFSFTKVDKNATLIADIYLSEWGSAAALEQAVRKAGYEHLQYTASGNEEYMQTALSRFEKIEGEYQELVEYTEQHELPELEAVIGDLKASITSYKENLNTYYKAAEELGNLTDSEQLNVVSRKMQEAKVIADEEYDNLLANTILVNEAAENGARDLAEETKETASFNVWLISIASLIAISLALVFGLVTRKKIGDSLRSVIEMLNNASDQVHAASTEVSSSSQSLAETTSQQAANLQETTSSLEEMSSQIKHSADNSSQAEVAMKESKPLVENGVEAMRRMTTAMEEIKDSSLETSKIIKTIDDIAFQTNLLALNAAVEAARAGEAGKGFAVVAEEVRNLAQRSAEAAANTSELIQRSQESSERGASVAEEVSENLQKIEQSIGNVSTLVVEISAASKEQATGIEQLNSVMNEIDDVVQANASSAEESASAAEELSSQASEMKNIVGRLIALIEKNQQNNVQLSRPVSRPQSNGHLSSPDNYYSGNGNGNGNGKNGHSKNGVNGHSNGHPEEFFFN</sequence>
<dbReference type="SMART" id="SM00283">
    <property type="entry name" value="MA"/>
    <property type="match status" value="1"/>
</dbReference>
<evidence type="ECO:0000256" key="3">
    <source>
        <dbReference type="PROSITE-ProRule" id="PRU00284"/>
    </source>
</evidence>
<dbReference type="AlphaFoldDB" id="A0A521EDQ0"/>
<proteinExistence type="inferred from homology"/>
<feature type="compositionally biased region" description="Polar residues" evidence="4">
    <location>
        <begin position="282"/>
        <end position="307"/>
    </location>
</feature>
<dbReference type="InterPro" id="IPR004089">
    <property type="entry name" value="MCPsignal_dom"/>
</dbReference>
<comment type="similarity">
    <text evidence="2">Belongs to the methyl-accepting chemotaxis (MCP) protein family.</text>
</comment>
<feature type="region of interest" description="Disordered" evidence="4">
    <location>
        <begin position="508"/>
        <end position="563"/>
    </location>
</feature>
<feature type="domain" description="T-SNARE coiled-coil homology" evidence="7">
    <location>
        <begin position="413"/>
        <end position="475"/>
    </location>
</feature>
<keyword evidence="5" id="KW-0472">Membrane</keyword>
<feature type="transmembrane region" description="Helical" evidence="5">
    <location>
        <begin position="29"/>
        <end position="51"/>
    </location>
</feature>
<dbReference type="Gene3D" id="1.10.287.950">
    <property type="entry name" value="Methyl-accepting chemotaxis protein"/>
    <property type="match status" value="1"/>
</dbReference>
<evidence type="ECO:0000313" key="8">
    <source>
        <dbReference type="EMBL" id="SMO82053.1"/>
    </source>
</evidence>
<feature type="transmembrane region" description="Helical" evidence="5">
    <location>
        <begin position="215"/>
        <end position="235"/>
    </location>
</feature>
<feature type="compositionally biased region" description="Polar residues" evidence="4">
    <location>
        <begin position="396"/>
        <end position="406"/>
    </location>
</feature>
<evidence type="ECO:0000313" key="9">
    <source>
        <dbReference type="Proteomes" id="UP000317557"/>
    </source>
</evidence>
<evidence type="ECO:0000259" key="6">
    <source>
        <dbReference type="PROSITE" id="PS50111"/>
    </source>
</evidence>
<keyword evidence="5" id="KW-1133">Transmembrane helix</keyword>
<evidence type="ECO:0000259" key="7">
    <source>
        <dbReference type="PROSITE" id="PS50192"/>
    </source>
</evidence>
<dbReference type="Pfam" id="PF00015">
    <property type="entry name" value="MCPsignal"/>
    <property type="match status" value="1"/>
</dbReference>
<dbReference type="GO" id="GO:0007165">
    <property type="term" value="P:signal transduction"/>
    <property type="evidence" value="ECO:0007669"/>
    <property type="project" value="UniProtKB-KW"/>
</dbReference>
<dbReference type="PANTHER" id="PTHR43531">
    <property type="entry name" value="PROTEIN ICFG"/>
    <property type="match status" value="1"/>
</dbReference>
<feature type="region of interest" description="Disordered" evidence="4">
    <location>
        <begin position="261"/>
        <end position="315"/>
    </location>
</feature>
<dbReference type="Proteomes" id="UP000317557">
    <property type="component" value="Unassembled WGS sequence"/>
</dbReference>
<evidence type="ECO:0000256" key="5">
    <source>
        <dbReference type="SAM" id="Phobius"/>
    </source>
</evidence>
<feature type="compositionally biased region" description="Polar residues" evidence="4">
    <location>
        <begin position="508"/>
        <end position="527"/>
    </location>
</feature>
<keyword evidence="3" id="KW-0807">Transducer</keyword>
<evidence type="ECO:0000256" key="4">
    <source>
        <dbReference type="SAM" id="MobiDB-lite"/>
    </source>
</evidence>
<accession>A0A521EDQ0</accession>
<dbReference type="PANTHER" id="PTHR43531:SF11">
    <property type="entry name" value="METHYL-ACCEPTING CHEMOTAXIS PROTEIN 3"/>
    <property type="match status" value="1"/>
</dbReference>
<dbReference type="InterPro" id="IPR051310">
    <property type="entry name" value="MCP_chemotaxis"/>
</dbReference>
<dbReference type="EMBL" id="FXTP01000011">
    <property type="protein sequence ID" value="SMO82053.1"/>
    <property type="molecule type" value="Genomic_DNA"/>
</dbReference>
<dbReference type="CDD" id="cd11386">
    <property type="entry name" value="MCP_signal"/>
    <property type="match status" value="1"/>
</dbReference>
<feature type="compositionally biased region" description="Low complexity" evidence="4">
    <location>
        <begin position="545"/>
        <end position="554"/>
    </location>
</feature>
<dbReference type="SUPFAM" id="SSF58104">
    <property type="entry name" value="Methyl-accepting chemotaxis protein (MCP) signaling domain"/>
    <property type="match status" value="1"/>
</dbReference>
<keyword evidence="9" id="KW-1185">Reference proteome</keyword>
<dbReference type="GO" id="GO:0006935">
    <property type="term" value="P:chemotaxis"/>
    <property type="evidence" value="ECO:0007669"/>
    <property type="project" value="UniProtKB-KW"/>
</dbReference>
<keyword evidence="1" id="KW-0145">Chemotaxis</keyword>
<protein>
    <submittedName>
        <fullName evidence="8">Methyl-accepting chemotaxis protein</fullName>
    </submittedName>
</protein>
<name>A0A521EDQ0_9BACT</name>